<gene>
    <name evidence="2" type="ORF">R6Y95_08065</name>
</gene>
<dbReference type="Proteomes" id="UP001626603">
    <property type="component" value="Chromosome"/>
</dbReference>
<dbReference type="EMBL" id="CP137641">
    <property type="protein sequence ID" value="WOX55415.1"/>
    <property type="molecule type" value="Genomic_DNA"/>
</dbReference>
<protein>
    <submittedName>
        <fullName evidence="2">DUF5803 family protein</fullName>
    </submittedName>
</protein>
<evidence type="ECO:0000313" key="3">
    <source>
        <dbReference type="Proteomes" id="UP001626603"/>
    </source>
</evidence>
<keyword evidence="1" id="KW-0472">Membrane</keyword>
<dbReference type="AlphaFoldDB" id="A0ABD8A8D2"/>
<evidence type="ECO:0000256" key="1">
    <source>
        <dbReference type="SAM" id="Phobius"/>
    </source>
</evidence>
<reference evidence="2 3" key="1">
    <citation type="submission" date="2023-10" db="EMBL/GenBank/DDBJ databases">
        <title>The complete genome sequence of Methanoculleus palmolei DSM 4273.</title>
        <authorList>
            <person name="Lai S.-J."/>
            <person name="You Y.-T."/>
            <person name="Chen S.-C."/>
        </authorList>
    </citation>
    <scope>NUCLEOTIDE SEQUENCE [LARGE SCALE GENOMIC DNA]</scope>
    <source>
        <strain evidence="2 3">DSM 4273</strain>
    </source>
</reference>
<dbReference type="Pfam" id="PF19119">
    <property type="entry name" value="DUF5803"/>
    <property type="match status" value="1"/>
</dbReference>
<evidence type="ECO:0000313" key="2">
    <source>
        <dbReference type="EMBL" id="WOX55415.1"/>
    </source>
</evidence>
<accession>A0ABD8A8D2</accession>
<proteinExistence type="predicted"/>
<feature type="transmembrane region" description="Helical" evidence="1">
    <location>
        <begin position="175"/>
        <end position="197"/>
    </location>
</feature>
<keyword evidence="1" id="KW-0812">Transmembrane</keyword>
<dbReference type="InterPro" id="IPR043826">
    <property type="entry name" value="DUF5803"/>
</dbReference>
<keyword evidence="1" id="KW-1133">Transmembrane helix</keyword>
<organism evidence="2 3">
    <name type="scientific">Methanoculleus palmolei</name>
    <dbReference type="NCBI Taxonomy" id="72612"/>
    <lineage>
        <taxon>Archaea</taxon>
        <taxon>Methanobacteriati</taxon>
        <taxon>Methanobacteriota</taxon>
        <taxon>Stenosarchaea group</taxon>
        <taxon>Methanomicrobia</taxon>
        <taxon>Methanomicrobiales</taxon>
        <taxon>Methanomicrobiaceae</taxon>
        <taxon>Methanoculleus</taxon>
    </lineage>
</organism>
<sequence length="204" mass="21784">MRTSPRDRRGPAVIALCLALILVSTPVAAGEAAFRVVSDGTAYEASVEVTGSEHAFWTPGLMGERVPLQVEDIEVLGPSGPVEYKDAGRGVITFPEGNYTVTYQAPVRNNHLVAAFDDPYAVTVTLPEGLDVRNPLIGMISPGGVVSSGTNGTAEIAWNRTTGVEVRYYTPDREILLTTFGTIWLAVALTMLLPLLLSRRRGGG</sequence>
<name>A0ABD8A8D2_9EURY</name>
<keyword evidence="3" id="KW-1185">Reference proteome</keyword>